<keyword evidence="1" id="KW-0812">Transmembrane</keyword>
<feature type="transmembrane region" description="Helical" evidence="1">
    <location>
        <begin position="44"/>
        <end position="61"/>
    </location>
</feature>
<dbReference type="AlphaFoldDB" id="A0A6J4JE77"/>
<sequence length="72" mass="8428">MKKYFWCVFNLSVPTLLKFLAVFVFTIYAILAGKAYDSYVQTRSLHYLYVIILLVLVGYLSQRVIKKLRNSS</sequence>
<evidence type="ECO:0000313" key="2">
    <source>
        <dbReference type="EMBL" id="CAA9277323.1"/>
    </source>
</evidence>
<organism evidence="2">
    <name type="scientific">uncultured Cytophagales bacterium</name>
    <dbReference type="NCBI Taxonomy" id="158755"/>
    <lineage>
        <taxon>Bacteria</taxon>
        <taxon>Pseudomonadati</taxon>
        <taxon>Bacteroidota</taxon>
        <taxon>Sphingobacteriia</taxon>
        <taxon>Sphingobacteriales</taxon>
        <taxon>environmental samples</taxon>
    </lineage>
</organism>
<keyword evidence="1" id="KW-0472">Membrane</keyword>
<proteinExistence type="predicted"/>
<protein>
    <submittedName>
        <fullName evidence="2">Uncharacterized protein</fullName>
    </submittedName>
</protein>
<dbReference type="EMBL" id="CADCTQ010000291">
    <property type="protein sequence ID" value="CAA9277323.1"/>
    <property type="molecule type" value="Genomic_DNA"/>
</dbReference>
<feature type="transmembrane region" description="Helical" evidence="1">
    <location>
        <begin position="7"/>
        <end position="32"/>
    </location>
</feature>
<reference evidence="2" key="1">
    <citation type="submission" date="2020-02" db="EMBL/GenBank/DDBJ databases">
        <authorList>
            <person name="Meier V. D."/>
        </authorList>
    </citation>
    <scope>NUCLEOTIDE SEQUENCE</scope>
    <source>
        <strain evidence="2">AVDCRST_MAG56</strain>
    </source>
</reference>
<keyword evidence="1" id="KW-1133">Transmembrane helix</keyword>
<gene>
    <name evidence="2" type="ORF">AVDCRST_MAG56-3471</name>
</gene>
<name>A0A6J4JE77_9SPHI</name>
<evidence type="ECO:0000256" key="1">
    <source>
        <dbReference type="SAM" id="Phobius"/>
    </source>
</evidence>
<accession>A0A6J4JE77</accession>